<organism evidence="2 3">
    <name type="scientific">Secundilactobacillus silagei JCM 19001</name>
    <dbReference type="NCBI Taxonomy" id="1302250"/>
    <lineage>
        <taxon>Bacteria</taxon>
        <taxon>Bacillati</taxon>
        <taxon>Bacillota</taxon>
        <taxon>Bacilli</taxon>
        <taxon>Lactobacillales</taxon>
        <taxon>Lactobacillaceae</taxon>
        <taxon>Secundilactobacillus</taxon>
    </lineage>
</organism>
<dbReference type="Pfam" id="PF22696">
    <property type="entry name" value="Putative_PNPOx_2"/>
    <property type="match status" value="1"/>
</dbReference>
<sequence length="143" mass="16027">MATKETYTSVLENATNLAIATERVEGHIPSVRTVNFLYFPKQSENTVYFATSKDTNKVKELAANEHLSFTTTPLSAADSSTVRVIGADTKVDNSHRDETFEAMDKKYPSFKMFDQKARDNMDIYAVTFKEADVFGKDGGKMTF</sequence>
<gene>
    <name evidence="2" type="ORF">IWT126_00676</name>
</gene>
<dbReference type="InterPro" id="IPR012349">
    <property type="entry name" value="Split_barrel_FMN-bd"/>
</dbReference>
<dbReference type="Gene3D" id="2.30.110.10">
    <property type="entry name" value="Electron Transport, Fmn-binding Protein, Chain A"/>
    <property type="match status" value="1"/>
</dbReference>
<protein>
    <submittedName>
        <fullName evidence="2">Pyridoxamine 5'-phosphate oxidase</fullName>
    </submittedName>
</protein>
<reference evidence="2 3" key="1">
    <citation type="submission" date="2015-11" db="EMBL/GenBank/DDBJ databases">
        <title>Draft genome sequences of new species of the genus Lactobacillus isolated from orchardgrass silage.</title>
        <authorList>
            <person name="Tohno M."/>
            <person name="Tanizawa Y."/>
            <person name="Arita M."/>
        </authorList>
    </citation>
    <scope>NUCLEOTIDE SEQUENCE [LARGE SCALE GENOMIC DNA]</scope>
    <source>
        <strain evidence="2 3">IWT126</strain>
    </source>
</reference>
<dbReference type="AlphaFoldDB" id="A0A1Z5IGV0"/>
<keyword evidence="3" id="KW-1185">Reference proteome</keyword>
<dbReference type="EMBL" id="BCMG01000003">
    <property type="protein sequence ID" value="GAX00661.1"/>
    <property type="molecule type" value="Genomic_DNA"/>
</dbReference>
<evidence type="ECO:0000259" key="1">
    <source>
        <dbReference type="Pfam" id="PF22696"/>
    </source>
</evidence>
<dbReference type="RefSeq" id="WP_054655696.1">
    <property type="nucleotide sequence ID" value="NZ_BBFL01000012.1"/>
</dbReference>
<comment type="caution">
    <text evidence="2">The sequence shown here is derived from an EMBL/GenBank/DDBJ whole genome shotgun (WGS) entry which is preliminary data.</text>
</comment>
<proteinExistence type="predicted"/>
<dbReference type="Proteomes" id="UP000198402">
    <property type="component" value="Unassembled WGS sequence"/>
</dbReference>
<evidence type="ECO:0000313" key="2">
    <source>
        <dbReference type="EMBL" id="GAX00661.1"/>
    </source>
</evidence>
<dbReference type="SUPFAM" id="SSF50475">
    <property type="entry name" value="FMN-binding split barrel"/>
    <property type="match status" value="1"/>
</dbReference>
<dbReference type="STRING" id="1302250.GCA_001313225_02547"/>
<dbReference type="InterPro" id="IPR055196">
    <property type="entry name" value="Putative_PNPOx_2"/>
</dbReference>
<accession>A0A1Z5IGV0</accession>
<dbReference type="OrthoDB" id="2293608at2"/>
<name>A0A1Z5IGV0_9LACO</name>
<feature type="domain" description="Pyridoxamine 5'-phosphate oxidase-like" evidence="1">
    <location>
        <begin position="10"/>
        <end position="133"/>
    </location>
</feature>
<evidence type="ECO:0000313" key="3">
    <source>
        <dbReference type="Proteomes" id="UP000198402"/>
    </source>
</evidence>